<dbReference type="InterPro" id="IPR009014">
    <property type="entry name" value="Transketo_C/PFOR_II"/>
</dbReference>
<dbReference type="GO" id="GO:0016491">
    <property type="term" value="F:oxidoreductase activity"/>
    <property type="evidence" value="ECO:0007669"/>
    <property type="project" value="UniProtKB-KW"/>
</dbReference>
<name>A0A933LQ02_UNCTE</name>
<evidence type="ECO:0000313" key="5">
    <source>
        <dbReference type="Proteomes" id="UP000772181"/>
    </source>
</evidence>
<feature type="domain" description="Pyruvate:ferredoxin oxidoreductase core" evidence="3">
    <location>
        <begin position="255"/>
        <end position="337"/>
    </location>
</feature>
<feature type="domain" description="Pyruvate flavodoxin/ferredoxin oxidoreductase pyrimidine binding" evidence="2">
    <location>
        <begin position="15"/>
        <end position="185"/>
    </location>
</feature>
<dbReference type="SUPFAM" id="SSF52518">
    <property type="entry name" value="Thiamin diphosphate-binding fold (THDP-binding)"/>
    <property type="match status" value="1"/>
</dbReference>
<dbReference type="InterPro" id="IPR002880">
    <property type="entry name" value="Pyrv_Fd/Flavodoxin_OxRdtase_N"/>
</dbReference>
<dbReference type="PANTHER" id="PTHR43088">
    <property type="entry name" value="SUBUNIT OF PYRUVATE:FLAVODOXIN OXIDOREDUCTASE-RELATED"/>
    <property type="match status" value="1"/>
</dbReference>
<dbReference type="CDD" id="cd07034">
    <property type="entry name" value="TPP_PYR_PFOR_IOR-alpha_like"/>
    <property type="match status" value="1"/>
</dbReference>
<evidence type="ECO:0000259" key="2">
    <source>
        <dbReference type="Pfam" id="PF01855"/>
    </source>
</evidence>
<evidence type="ECO:0000256" key="1">
    <source>
        <dbReference type="ARBA" id="ARBA00023002"/>
    </source>
</evidence>
<protein>
    <submittedName>
        <fullName evidence="4">3-methyl-2-oxobutanoate dehydrogenase subunit VorB</fullName>
    </submittedName>
</protein>
<reference evidence="4" key="1">
    <citation type="submission" date="2020-07" db="EMBL/GenBank/DDBJ databases">
        <title>Huge and variable diversity of episymbiotic CPR bacteria and DPANN archaea in groundwater ecosystems.</title>
        <authorList>
            <person name="He C.Y."/>
            <person name="Keren R."/>
            <person name="Whittaker M."/>
            <person name="Farag I.F."/>
            <person name="Doudna J."/>
            <person name="Cate J.H.D."/>
            <person name="Banfield J.F."/>
        </authorList>
    </citation>
    <scope>NUCLEOTIDE SEQUENCE</scope>
    <source>
        <strain evidence="4">NC_groundwater_1482_Ag_S-0.65um_47_24</strain>
    </source>
</reference>
<dbReference type="EMBL" id="JACQWF010000216">
    <property type="protein sequence ID" value="MBI4595663.1"/>
    <property type="molecule type" value="Genomic_DNA"/>
</dbReference>
<dbReference type="Proteomes" id="UP000772181">
    <property type="component" value="Unassembled WGS sequence"/>
</dbReference>
<dbReference type="AlphaFoldDB" id="A0A933LQ02"/>
<dbReference type="Gene3D" id="3.40.50.920">
    <property type="match status" value="1"/>
</dbReference>
<dbReference type="InterPro" id="IPR052368">
    <property type="entry name" value="2-oxoacid_oxidoreductase"/>
</dbReference>
<dbReference type="Pfam" id="PF17147">
    <property type="entry name" value="PFOR_II"/>
    <property type="match status" value="1"/>
</dbReference>
<sequence length="362" mass="39386">MAQKLFQGNEAIGVGAINAGCSGFFGYPITPQNEITEWFAQELPGRGGVFVQSQCETGSINMLYGASATGARCITSTSSPGWGLMQETISHMVNAQLPCVIVLVQRAGPGQGTTQQGQMDYLSATRGGGQGGYKNIVLAPASVQENCDLVQLAFYLADKYRNPVIVLTDAIIGQMAEPLEIRSIDFGPLPKKEWALTGTKYRSNGRPSFISCSEGAIPSESHPTYLALIENLSRKYQAMTNEEVRVESYLMEETELVLVAYGYTARVCKAAVKAARKEGIKAGLLRPITLWPFPEKPLAELASQGKRFLVVEDSLGQLVDDVRLAGVDRRVIHFLGVLARHSPTSEGMILPKRVLEEIMRII</sequence>
<organism evidence="4 5">
    <name type="scientific">Tectimicrobiota bacterium</name>
    <dbReference type="NCBI Taxonomy" id="2528274"/>
    <lineage>
        <taxon>Bacteria</taxon>
        <taxon>Pseudomonadati</taxon>
        <taxon>Nitrospinota/Tectimicrobiota group</taxon>
        <taxon>Candidatus Tectimicrobiota</taxon>
    </lineage>
</organism>
<dbReference type="NCBIfam" id="NF005507">
    <property type="entry name" value="PRK07119.1"/>
    <property type="match status" value="1"/>
</dbReference>
<comment type="caution">
    <text evidence="4">The sequence shown here is derived from an EMBL/GenBank/DDBJ whole genome shotgun (WGS) entry which is preliminary data.</text>
</comment>
<evidence type="ECO:0000259" key="3">
    <source>
        <dbReference type="Pfam" id="PF17147"/>
    </source>
</evidence>
<accession>A0A933LQ02</accession>
<dbReference type="SUPFAM" id="SSF52922">
    <property type="entry name" value="TK C-terminal domain-like"/>
    <property type="match status" value="1"/>
</dbReference>
<gene>
    <name evidence="4" type="primary">vorB</name>
    <name evidence="4" type="ORF">HY730_04700</name>
</gene>
<dbReference type="InterPro" id="IPR029061">
    <property type="entry name" value="THDP-binding"/>
</dbReference>
<proteinExistence type="predicted"/>
<evidence type="ECO:0000313" key="4">
    <source>
        <dbReference type="EMBL" id="MBI4595663.1"/>
    </source>
</evidence>
<dbReference type="InterPro" id="IPR033412">
    <property type="entry name" value="PFOR_II"/>
</dbReference>
<dbReference type="PANTHER" id="PTHR43088:SF1">
    <property type="entry name" value="SUBUNIT OF PYRUVATE:FLAVODOXIN OXIDOREDUCTASE"/>
    <property type="match status" value="1"/>
</dbReference>
<dbReference type="Pfam" id="PF01855">
    <property type="entry name" value="POR_N"/>
    <property type="match status" value="1"/>
</dbReference>
<dbReference type="Gene3D" id="3.40.50.970">
    <property type="match status" value="1"/>
</dbReference>
<keyword evidence="1" id="KW-0560">Oxidoreductase</keyword>